<dbReference type="GO" id="GO:0022857">
    <property type="term" value="F:transmembrane transporter activity"/>
    <property type="evidence" value="ECO:0007669"/>
    <property type="project" value="TreeGrafter"/>
</dbReference>
<evidence type="ECO:0000313" key="7">
    <source>
        <dbReference type="Proteomes" id="UP000318521"/>
    </source>
</evidence>
<keyword evidence="4 6" id="KW-0067">ATP-binding</keyword>
<dbReference type="InterPro" id="IPR027417">
    <property type="entry name" value="P-loop_NTPase"/>
</dbReference>
<evidence type="ECO:0000256" key="3">
    <source>
        <dbReference type="ARBA" id="ARBA00022741"/>
    </source>
</evidence>
<reference evidence="6 7" key="1">
    <citation type="submission" date="2019-07" db="EMBL/GenBank/DDBJ databases">
        <authorList>
            <person name="Park Y.J."/>
            <person name="Jeong S.E."/>
            <person name="Jung H.S."/>
        </authorList>
    </citation>
    <scope>NUCLEOTIDE SEQUENCE [LARGE SCALE GENOMIC DNA]</scope>
    <source>
        <strain evidence="7">P16(2019)</strain>
    </source>
</reference>
<dbReference type="InterPro" id="IPR003439">
    <property type="entry name" value="ABC_transporter-like_ATP-bd"/>
</dbReference>
<dbReference type="GO" id="GO:0005886">
    <property type="term" value="C:plasma membrane"/>
    <property type="evidence" value="ECO:0007669"/>
    <property type="project" value="TreeGrafter"/>
</dbReference>
<dbReference type="EMBL" id="VLXZ01000001">
    <property type="protein sequence ID" value="TSB48232.1"/>
    <property type="molecule type" value="Genomic_DNA"/>
</dbReference>
<dbReference type="FunFam" id="3.40.50.300:FF:000056">
    <property type="entry name" value="Cell division ATP-binding protein FtsE"/>
    <property type="match status" value="1"/>
</dbReference>
<dbReference type="Proteomes" id="UP000318521">
    <property type="component" value="Unassembled WGS sequence"/>
</dbReference>
<protein>
    <submittedName>
        <fullName evidence="6">ABC transporter ATP-binding protein</fullName>
    </submittedName>
</protein>
<organism evidence="6 7">
    <name type="scientific">Alkalicoccobacillus porphyridii</name>
    <dbReference type="NCBI Taxonomy" id="2597270"/>
    <lineage>
        <taxon>Bacteria</taxon>
        <taxon>Bacillati</taxon>
        <taxon>Bacillota</taxon>
        <taxon>Bacilli</taxon>
        <taxon>Bacillales</taxon>
        <taxon>Bacillaceae</taxon>
        <taxon>Alkalicoccobacillus</taxon>
    </lineage>
</organism>
<comment type="similarity">
    <text evidence="1">Belongs to the ABC transporter superfamily.</text>
</comment>
<dbReference type="InterPro" id="IPR015854">
    <property type="entry name" value="ABC_transpr_LolD-like"/>
</dbReference>
<evidence type="ECO:0000313" key="6">
    <source>
        <dbReference type="EMBL" id="TSB48232.1"/>
    </source>
</evidence>
<evidence type="ECO:0000256" key="4">
    <source>
        <dbReference type="ARBA" id="ARBA00022840"/>
    </source>
</evidence>
<dbReference type="InterPro" id="IPR017911">
    <property type="entry name" value="MacB-like_ATP-bd"/>
</dbReference>
<gene>
    <name evidence="6" type="ORF">FN960_01380</name>
</gene>
<evidence type="ECO:0000259" key="5">
    <source>
        <dbReference type="PROSITE" id="PS50893"/>
    </source>
</evidence>
<name>A0A554A3G9_9BACI</name>
<accession>A0A554A3G9</accession>
<dbReference type="SMART" id="SM00382">
    <property type="entry name" value="AAA"/>
    <property type="match status" value="1"/>
</dbReference>
<feature type="domain" description="ABC transporter" evidence="5">
    <location>
        <begin position="4"/>
        <end position="225"/>
    </location>
</feature>
<dbReference type="Pfam" id="PF00005">
    <property type="entry name" value="ABC_tran"/>
    <property type="match status" value="1"/>
</dbReference>
<keyword evidence="3" id="KW-0547">Nucleotide-binding</keyword>
<dbReference type="CDD" id="cd03255">
    <property type="entry name" value="ABC_MJ0796_LolCDE_FtsE"/>
    <property type="match status" value="1"/>
</dbReference>
<comment type="caution">
    <text evidence="6">The sequence shown here is derived from an EMBL/GenBank/DDBJ whole genome shotgun (WGS) entry which is preliminary data.</text>
</comment>
<dbReference type="PANTHER" id="PTHR24220">
    <property type="entry name" value="IMPORT ATP-BINDING PROTEIN"/>
    <property type="match status" value="1"/>
</dbReference>
<dbReference type="SUPFAM" id="SSF52540">
    <property type="entry name" value="P-loop containing nucleoside triphosphate hydrolases"/>
    <property type="match status" value="1"/>
</dbReference>
<dbReference type="Gene3D" id="3.40.50.300">
    <property type="entry name" value="P-loop containing nucleotide triphosphate hydrolases"/>
    <property type="match status" value="1"/>
</dbReference>
<dbReference type="OrthoDB" id="9791546at2"/>
<sequence>MEMIQLNQINLTYPSSEQPILNDLSIQISKGEWVSLVGPSGSGKTSLLKILSGTVEPTQGDIVINQTNINEMPLKKRHDFLRKQVATVYQQFRLLPQFSVLENVMLPLVPYTKQKKQLEQRALALITEVGLDHRVHHFPEQLSGGEQQRVAIARALLSDPPILLCDEPTGNLDSKNRDVILELLSKIHSTGKTILLATHDEVVAQKGDTIHTFHDGVVHTGAPST</sequence>
<proteinExistence type="inferred from homology"/>
<dbReference type="InterPro" id="IPR017871">
    <property type="entry name" value="ABC_transporter-like_CS"/>
</dbReference>
<dbReference type="InterPro" id="IPR003593">
    <property type="entry name" value="AAA+_ATPase"/>
</dbReference>
<dbReference type="PROSITE" id="PS50893">
    <property type="entry name" value="ABC_TRANSPORTER_2"/>
    <property type="match status" value="1"/>
</dbReference>
<dbReference type="AlphaFoldDB" id="A0A554A3G9"/>
<dbReference type="GO" id="GO:0016887">
    <property type="term" value="F:ATP hydrolysis activity"/>
    <property type="evidence" value="ECO:0007669"/>
    <property type="project" value="InterPro"/>
</dbReference>
<keyword evidence="2" id="KW-0813">Transport</keyword>
<keyword evidence="7" id="KW-1185">Reference proteome</keyword>
<evidence type="ECO:0000256" key="2">
    <source>
        <dbReference type="ARBA" id="ARBA00022448"/>
    </source>
</evidence>
<dbReference type="PROSITE" id="PS00211">
    <property type="entry name" value="ABC_TRANSPORTER_1"/>
    <property type="match status" value="1"/>
</dbReference>
<evidence type="ECO:0000256" key="1">
    <source>
        <dbReference type="ARBA" id="ARBA00005417"/>
    </source>
</evidence>
<dbReference type="GO" id="GO:0005524">
    <property type="term" value="F:ATP binding"/>
    <property type="evidence" value="ECO:0007669"/>
    <property type="project" value="UniProtKB-KW"/>
</dbReference>